<name>A0A0B0H7Y4_SOVGS</name>
<dbReference type="AlphaFoldDB" id="A0A0B0H7Y4"/>
<evidence type="ECO:0000313" key="2">
    <source>
        <dbReference type="Proteomes" id="UP000030856"/>
    </source>
</evidence>
<dbReference type="GeneID" id="86992619"/>
<keyword evidence="2" id="KW-1185">Reference proteome</keyword>
<dbReference type="STRING" id="2340.JV46_05910"/>
<proteinExistence type="predicted"/>
<dbReference type="RefSeq" id="WP_043117436.1">
    <property type="nucleotide sequence ID" value="NZ_JRAA01000002.1"/>
</dbReference>
<evidence type="ECO:0000313" key="1">
    <source>
        <dbReference type="EMBL" id="KHF25220.1"/>
    </source>
</evidence>
<dbReference type="EMBL" id="JRAA01000002">
    <property type="protein sequence ID" value="KHF25220.1"/>
    <property type="molecule type" value="Genomic_DNA"/>
</dbReference>
<sequence>MENIQRKHEWRDGYKVIEVFGTMSELQQQQVLELWASAGVVSPQQAQQRIHQVVCMILDPQGAVCGVSTAYLDKLRQGGYTWYLMRMFIRPKARKTIGLPALASRVTRKHLARVSDDTQNGAKGTAVINENPGLWKKGMHRHYVKAGWNFQGKRQDGQEIWICPFEGEWAAD</sequence>
<organism evidence="1 2">
    <name type="scientific">Solemya velum gill symbiont</name>
    <dbReference type="NCBI Taxonomy" id="2340"/>
    <lineage>
        <taxon>Bacteria</taxon>
        <taxon>Pseudomonadati</taxon>
        <taxon>Pseudomonadota</taxon>
        <taxon>Gammaproteobacteria</taxon>
        <taxon>sulfur-oxidizing symbionts</taxon>
    </lineage>
</organism>
<evidence type="ECO:0008006" key="3">
    <source>
        <dbReference type="Google" id="ProtNLM"/>
    </source>
</evidence>
<dbReference type="eggNOG" id="ENOG5030M2K">
    <property type="taxonomic scope" value="Bacteria"/>
</dbReference>
<comment type="caution">
    <text evidence="1">The sequence shown here is derived from an EMBL/GenBank/DDBJ whole genome shotgun (WGS) entry which is preliminary data.</text>
</comment>
<gene>
    <name evidence="1" type="ORF">JV46_05910</name>
</gene>
<accession>A0A0B0H7Y4</accession>
<dbReference type="Proteomes" id="UP000030856">
    <property type="component" value="Unassembled WGS sequence"/>
</dbReference>
<dbReference type="OrthoDB" id="553547at2"/>
<reference evidence="1 2" key="1">
    <citation type="journal article" date="2014" name="BMC Genomics">
        <title>The genome of the intracellular bacterium of the coastal bivalve, Solemya velum: a blueprint for thriving in and out of symbiosis.</title>
        <authorList>
            <person name="Dmytrenko O."/>
            <person name="Russell S.L."/>
            <person name="Loo W.T."/>
            <person name="Fontanez K.M."/>
            <person name="Liao L."/>
            <person name="Roeselers G."/>
            <person name="Sharma R."/>
            <person name="Stewart F.J."/>
            <person name="Newton I.L."/>
            <person name="Woyke T."/>
            <person name="Wu D."/>
            <person name="Lang J.M."/>
            <person name="Eisen J.A."/>
            <person name="Cavanaugh C.M."/>
        </authorList>
    </citation>
    <scope>NUCLEOTIDE SEQUENCE [LARGE SCALE GENOMIC DNA]</scope>
    <source>
        <strain evidence="1 2">WH</strain>
    </source>
</reference>
<protein>
    <recommendedName>
        <fullName evidence="3">N-acetyltransferase domain-containing protein</fullName>
    </recommendedName>
</protein>